<evidence type="ECO:0000313" key="8">
    <source>
        <dbReference type="EMBL" id="KAF0718570.1"/>
    </source>
</evidence>
<dbReference type="EC" id="2.4.2.30" evidence="1"/>
<evidence type="ECO:0000256" key="3">
    <source>
        <dbReference type="ARBA" id="ARBA00022679"/>
    </source>
</evidence>
<evidence type="ECO:0000256" key="1">
    <source>
        <dbReference type="ARBA" id="ARBA00012020"/>
    </source>
</evidence>
<dbReference type="InterPro" id="IPR036930">
    <property type="entry name" value="WGR_dom_sf"/>
</dbReference>
<dbReference type="InterPro" id="IPR037197">
    <property type="entry name" value="WWE_dom_sf"/>
</dbReference>
<evidence type="ECO:0000256" key="2">
    <source>
        <dbReference type="ARBA" id="ARBA00022676"/>
    </source>
</evidence>
<keyword evidence="3" id="KW-0808">Transferase</keyword>
<name>A0A485K6V3_9STRA</name>
<dbReference type="GO" id="GO:0070212">
    <property type="term" value="P:protein poly-ADP-ribosylation"/>
    <property type="evidence" value="ECO:0007669"/>
    <property type="project" value="TreeGrafter"/>
</dbReference>
<evidence type="ECO:0000259" key="6">
    <source>
        <dbReference type="PROSITE" id="PS50918"/>
    </source>
</evidence>
<dbReference type="InterPro" id="IPR004170">
    <property type="entry name" value="WWE_dom"/>
</dbReference>
<keyword evidence="2" id="KW-0328">Glycosyltransferase</keyword>
<dbReference type="Pfam" id="PF05406">
    <property type="entry name" value="WGR"/>
    <property type="match status" value="1"/>
</dbReference>
<dbReference type="SUPFAM" id="SSF142921">
    <property type="entry name" value="WGR domain-like"/>
    <property type="match status" value="1"/>
</dbReference>
<dbReference type="Gene3D" id="3.30.720.50">
    <property type="match status" value="1"/>
</dbReference>
<dbReference type="EMBL" id="CAADRA010000139">
    <property type="protein sequence ID" value="VFT78829.1"/>
    <property type="molecule type" value="Genomic_DNA"/>
</dbReference>
<protein>
    <recommendedName>
        <fullName evidence="1">NAD(+) ADP-ribosyltransferase</fullName>
        <ecNumber evidence="1">2.4.2.30</ecNumber>
    </recommendedName>
</protein>
<keyword evidence="10" id="KW-1185">Reference proteome</keyword>
<evidence type="ECO:0000256" key="5">
    <source>
        <dbReference type="ARBA" id="ARBA00033987"/>
    </source>
</evidence>
<evidence type="ECO:0000313" key="9">
    <source>
        <dbReference type="EMBL" id="VFT78829.1"/>
    </source>
</evidence>
<dbReference type="InterPro" id="IPR008893">
    <property type="entry name" value="WGR_domain"/>
</dbReference>
<dbReference type="GO" id="GO:0005730">
    <property type="term" value="C:nucleolus"/>
    <property type="evidence" value="ECO:0007669"/>
    <property type="project" value="TreeGrafter"/>
</dbReference>
<sequence length="221" mass="25009">MALKVTSRHGIVDPTAADQLVGQSPDIAINASGDIMDASLAQVNPTCNMDKFYILQVLRTNQGYYFFTRWGRTGTIGEHLLDGPFPTIAQAEALFVNKFQLKTGQTWAQRGFFVKMDGRYDLLRVDRNADRSATWEYYVNDFIHGKATGWYPYTVEGTAETEELWQTHQANRAYNQRIVHSGVYSYRINLDAMTQTNSSTNKQRYIRRTLNGHVAVAPGLA</sequence>
<dbReference type="SUPFAM" id="SSF117839">
    <property type="entry name" value="WWE domain"/>
    <property type="match status" value="1"/>
</dbReference>
<evidence type="ECO:0000313" key="10">
    <source>
        <dbReference type="Proteomes" id="UP000332933"/>
    </source>
</evidence>
<dbReference type="Proteomes" id="UP000332933">
    <property type="component" value="Unassembled WGS sequence"/>
</dbReference>
<organism evidence="9 10">
    <name type="scientific">Aphanomyces stellatus</name>
    <dbReference type="NCBI Taxonomy" id="120398"/>
    <lineage>
        <taxon>Eukaryota</taxon>
        <taxon>Sar</taxon>
        <taxon>Stramenopiles</taxon>
        <taxon>Oomycota</taxon>
        <taxon>Saprolegniomycetes</taxon>
        <taxon>Saprolegniales</taxon>
        <taxon>Verrucalvaceae</taxon>
        <taxon>Aphanomyces</taxon>
    </lineage>
</organism>
<dbReference type="PANTHER" id="PTHR10459:SF60">
    <property type="entry name" value="POLY [ADP-RIBOSE] POLYMERASE 2"/>
    <property type="match status" value="1"/>
</dbReference>
<dbReference type="PANTHER" id="PTHR10459">
    <property type="entry name" value="DNA LIGASE"/>
    <property type="match status" value="1"/>
</dbReference>
<evidence type="ECO:0000259" key="7">
    <source>
        <dbReference type="PROSITE" id="PS51977"/>
    </source>
</evidence>
<feature type="domain" description="WGR" evidence="7">
    <location>
        <begin position="18"/>
        <end position="120"/>
    </location>
</feature>
<dbReference type="OrthoDB" id="70288at2759"/>
<feature type="domain" description="WWE" evidence="6">
    <location>
        <begin position="121"/>
        <end position="208"/>
    </location>
</feature>
<comment type="catalytic activity">
    <reaction evidence="5">
        <text>NAD(+) + (ADP-D-ribosyl)n-acceptor = nicotinamide + (ADP-D-ribosyl)n+1-acceptor + H(+).</text>
        <dbReference type="EC" id="2.4.2.30"/>
    </reaction>
</comment>
<evidence type="ECO:0000256" key="4">
    <source>
        <dbReference type="ARBA" id="ARBA00023027"/>
    </source>
</evidence>
<dbReference type="GO" id="GO:0006302">
    <property type="term" value="P:double-strand break repair"/>
    <property type="evidence" value="ECO:0007669"/>
    <property type="project" value="TreeGrafter"/>
</dbReference>
<dbReference type="GO" id="GO:1990404">
    <property type="term" value="F:NAD+-protein mono-ADP-ribosyltransferase activity"/>
    <property type="evidence" value="ECO:0007669"/>
    <property type="project" value="TreeGrafter"/>
</dbReference>
<dbReference type="GO" id="GO:0003950">
    <property type="term" value="F:NAD+ poly-ADP-ribosyltransferase activity"/>
    <property type="evidence" value="ECO:0007669"/>
    <property type="project" value="UniProtKB-EC"/>
</dbReference>
<dbReference type="PROSITE" id="PS50918">
    <property type="entry name" value="WWE"/>
    <property type="match status" value="1"/>
</dbReference>
<dbReference type="SMART" id="SM00773">
    <property type="entry name" value="WGR"/>
    <property type="match status" value="1"/>
</dbReference>
<reference evidence="9 10" key="1">
    <citation type="submission" date="2019-03" db="EMBL/GenBank/DDBJ databases">
        <authorList>
            <person name="Gaulin E."/>
            <person name="Dumas B."/>
        </authorList>
    </citation>
    <scope>NUCLEOTIDE SEQUENCE [LARGE SCALE GENOMIC DNA]</scope>
    <source>
        <strain evidence="9">CBS 568.67</strain>
    </source>
</reference>
<dbReference type="AlphaFoldDB" id="A0A485K6V3"/>
<dbReference type="PROSITE" id="PS51977">
    <property type="entry name" value="WGR"/>
    <property type="match status" value="1"/>
</dbReference>
<accession>A0A485K6V3</accession>
<dbReference type="Pfam" id="PF02825">
    <property type="entry name" value="WWE"/>
    <property type="match status" value="1"/>
</dbReference>
<dbReference type="InterPro" id="IPR050800">
    <property type="entry name" value="ARTD/PARP"/>
</dbReference>
<gene>
    <name evidence="9" type="primary">Aste57867_1616</name>
    <name evidence="8" type="ORF">As57867_001614</name>
    <name evidence="9" type="ORF">ASTE57867_1616</name>
</gene>
<reference evidence="8" key="2">
    <citation type="submission" date="2019-06" db="EMBL/GenBank/DDBJ databases">
        <title>Genomics analysis of Aphanomyces spp. identifies a new class of oomycete effector associated with host adaptation.</title>
        <authorList>
            <person name="Gaulin E."/>
        </authorList>
    </citation>
    <scope>NUCLEOTIDE SEQUENCE</scope>
    <source>
        <strain evidence="8">CBS 578.67</strain>
    </source>
</reference>
<keyword evidence="4" id="KW-0520">NAD</keyword>
<dbReference type="EMBL" id="VJMH01000139">
    <property type="protein sequence ID" value="KAF0718570.1"/>
    <property type="molecule type" value="Genomic_DNA"/>
</dbReference>
<proteinExistence type="predicted"/>